<feature type="transmembrane region" description="Helical" evidence="8">
    <location>
        <begin position="275"/>
        <end position="295"/>
    </location>
</feature>
<feature type="transmembrane region" description="Helical" evidence="8">
    <location>
        <begin position="98"/>
        <end position="121"/>
    </location>
</feature>
<evidence type="ECO:0008006" key="11">
    <source>
        <dbReference type="Google" id="ProtNLM"/>
    </source>
</evidence>
<evidence type="ECO:0000313" key="9">
    <source>
        <dbReference type="EMBL" id="KAF2076762.1"/>
    </source>
</evidence>
<accession>A0A8J4Q119</accession>
<feature type="transmembrane region" description="Helical" evidence="8">
    <location>
        <begin position="216"/>
        <end position="237"/>
    </location>
</feature>
<comment type="subcellular location">
    <subcellularLocation>
        <location evidence="1">Cell inner membrane</location>
        <topology evidence="1">Multi-pass membrane protein</topology>
    </subcellularLocation>
</comment>
<feature type="transmembrane region" description="Helical" evidence="8">
    <location>
        <begin position="345"/>
        <end position="365"/>
    </location>
</feature>
<sequence>MAPTTQNTVTIPVEPSTKSKILSGVSGAIIGTVFGYALQRSKVYLPLTIMGQMEFTNFTMLKMFMSASLTSSLAITFLDSNKLVKVDHLPMTLKRNIIGGAIMGYGIYATGACPGTVLAQVGAGVPGTLYTLLGGIAGSVLYGLVDKYITKMFPAKLSGEKTTLYQKLNVPLKYVTIPFALMLIGVLSAIESLVPWQTNSGVSSNISIFGSFSNNVWSPYAAGLVIGLLQIPSYLLIGNGLGTSSAYVSVFSRICNTFTGSCNLGGASYFSRFGAGVRSISGPLLNLGIIFGAYLSSQSSPLLNPGPSSSPLSHFLGGAILLFGARFANGCTSGHGLTAMAKMELGSFAAVASMFGSGMLTAYFLRK</sequence>
<evidence type="ECO:0000256" key="1">
    <source>
        <dbReference type="ARBA" id="ARBA00004429"/>
    </source>
</evidence>
<evidence type="ECO:0000256" key="3">
    <source>
        <dbReference type="ARBA" id="ARBA00022475"/>
    </source>
</evidence>
<name>A0A8J4Q119_9MYCE</name>
<keyword evidence="10" id="KW-1185">Reference proteome</keyword>
<keyword evidence="3" id="KW-1003">Cell membrane</keyword>
<proteinExistence type="predicted"/>
<keyword evidence="7 8" id="KW-0472">Membrane</keyword>
<protein>
    <recommendedName>
        <fullName evidence="11">Sulphur transport domain-containing protein</fullName>
    </recommendedName>
</protein>
<feature type="transmembrane region" description="Helical" evidence="8">
    <location>
        <begin position="127"/>
        <end position="145"/>
    </location>
</feature>
<dbReference type="Proteomes" id="UP000695562">
    <property type="component" value="Unassembled WGS sequence"/>
</dbReference>
<feature type="transmembrane region" description="Helical" evidence="8">
    <location>
        <begin position="174"/>
        <end position="196"/>
    </location>
</feature>
<keyword evidence="2" id="KW-0813">Transport</keyword>
<gene>
    <name evidence="9" type="ORF">CYY_001951</name>
</gene>
<evidence type="ECO:0000256" key="2">
    <source>
        <dbReference type="ARBA" id="ARBA00022448"/>
    </source>
</evidence>
<dbReference type="PANTHER" id="PTHR30574:SF1">
    <property type="entry name" value="SULPHUR TRANSPORT DOMAIN-CONTAINING PROTEIN"/>
    <property type="match status" value="1"/>
</dbReference>
<organism evidence="9 10">
    <name type="scientific">Polysphondylium violaceum</name>
    <dbReference type="NCBI Taxonomy" id="133409"/>
    <lineage>
        <taxon>Eukaryota</taxon>
        <taxon>Amoebozoa</taxon>
        <taxon>Evosea</taxon>
        <taxon>Eumycetozoa</taxon>
        <taxon>Dictyostelia</taxon>
        <taxon>Dictyosteliales</taxon>
        <taxon>Dictyosteliaceae</taxon>
        <taxon>Polysphondylium</taxon>
    </lineage>
</organism>
<keyword evidence="4" id="KW-0997">Cell inner membrane</keyword>
<feature type="transmembrane region" description="Helical" evidence="8">
    <location>
        <begin position="21"/>
        <end position="38"/>
    </location>
</feature>
<comment type="caution">
    <text evidence="9">The sequence shown here is derived from an EMBL/GenBank/DDBJ whole genome shotgun (WGS) entry which is preliminary data.</text>
</comment>
<evidence type="ECO:0000256" key="8">
    <source>
        <dbReference type="SAM" id="Phobius"/>
    </source>
</evidence>
<reference evidence="9" key="1">
    <citation type="submission" date="2020-01" db="EMBL/GenBank/DDBJ databases">
        <title>Development of genomics and gene disruption for Polysphondylium violaceum indicates a role for the polyketide synthase stlB in stalk morphogenesis.</title>
        <authorList>
            <person name="Narita B."/>
            <person name="Kawabe Y."/>
            <person name="Kin K."/>
            <person name="Saito T."/>
            <person name="Gibbs R."/>
            <person name="Kuspa A."/>
            <person name="Muzny D."/>
            <person name="Queller D."/>
            <person name="Richards S."/>
            <person name="Strassman J."/>
            <person name="Sucgang R."/>
            <person name="Worley K."/>
            <person name="Schaap P."/>
        </authorList>
    </citation>
    <scope>NUCLEOTIDE SEQUENCE</scope>
    <source>
        <strain evidence="9">QSvi11</strain>
    </source>
</reference>
<feature type="transmembrane region" description="Helical" evidence="8">
    <location>
        <begin position="315"/>
        <end position="333"/>
    </location>
</feature>
<dbReference type="EMBL" id="AJWJ01000050">
    <property type="protein sequence ID" value="KAF2076762.1"/>
    <property type="molecule type" value="Genomic_DNA"/>
</dbReference>
<dbReference type="PANTHER" id="PTHR30574">
    <property type="entry name" value="INNER MEMBRANE PROTEIN YEDE"/>
    <property type="match status" value="1"/>
</dbReference>
<evidence type="ECO:0000256" key="5">
    <source>
        <dbReference type="ARBA" id="ARBA00022692"/>
    </source>
</evidence>
<evidence type="ECO:0000256" key="7">
    <source>
        <dbReference type="ARBA" id="ARBA00023136"/>
    </source>
</evidence>
<dbReference type="Pfam" id="PF04143">
    <property type="entry name" value="Sulf_transp"/>
    <property type="match status" value="1"/>
</dbReference>
<dbReference type="AlphaFoldDB" id="A0A8J4Q119"/>
<evidence type="ECO:0000256" key="4">
    <source>
        <dbReference type="ARBA" id="ARBA00022519"/>
    </source>
</evidence>
<dbReference type="InterPro" id="IPR007272">
    <property type="entry name" value="Sulf_transp_TsuA/YedE"/>
</dbReference>
<keyword evidence="6 8" id="KW-1133">Transmembrane helix</keyword>
<evidence type="ECO:0000313" key="10">
    <source>
        <dbReference type="Proteomes" id="UP000695562"/>
    </source>
</evidence>
<dbReference type="OrthoDB" id="10254418at2759"/>
<dbReference type="GO" id="GO:0005886">
    <property type="term" value="C:plasma membrane"/>
    <property type="evidence" value="ECO:0007669"/>
    <property type="project" value="UniProtKB-SubCell"/>
</dbReference>
<evidence type="ECO:0000256" key="6">
    <source>
        <dbReference type="ARBA" id="ARBA00022989"/>
    </source>
</evidence>
<feature type="transmembrane region" description="Helical" evidence="8">
    <location>
        <begin position="58"/>
        <end position="78"/>
    </location>
</feature>
<keyword evidence="5 8" id="KW-0812">Transmembrane</keyword>